<keyword evidence="4 12" id="KW-0479">Metal-binding</keyword>
<evidence type="ECO:0000256" key="5">
    <source>
        <dbReference type="ARBA" id="ARBA00022989"/>
    </source>
</evidence>
<comment type="catalytic activity">
    <reaction evidence="11">
        <text>Fe(II)-heme o + 2 A + H2O = Fe(II)-heme a + 2 AH2</text>
        <dbReference type="Rhea" id="RHEA:63388"/>
        <dbReference type="ChEBI" id="CHEBI:13193"/>
        <dbReference type="ChEBI" id="CHEBI:15377"/>
        <dbReference type="ChEBI" id="CHEBI:17499"/>
        <dbReference type="ChEBI" id="CHEBI:60530"/>
        <dbReference type="ChEBI" id="CHEBI:61715"/>
        <dbReference type="EC" id="1.17.99.9"/>
    </reaction>
    <physiologicalReaction direction="left-to-right" evidence="11">
        <dbReference type="Rhea" id="RHEA:63389"/>
    </physiologicalReaction>
</comment>
<organism evidence="13 14">
    <name type="scientific">Sediminicoccus rosea</name>
    <dbReference type="NCBI Taxonomy" id="1225128"/>
    <lineage>
        <taxon>Bacteria</taxon>
        <taxon>Pseudomonadati</taxon>
        <taxon>Pseudomonadota</taxon>
        <taxon>Alphaproteobacteria</taxon>
        <taxon>Acetobacterales</taxon>
        <taxon>Roseomonadaceae</taxon>
        <taxon>Sediminicoccus</taxon>
    </lineage>
</organism>
<evidence type="ECO:0000256" key="7">
    <source>
        <dbReference type="ARBA" id="ARBA00023004"/>
    </source>
</evidence>
<sequence>MVLGYYVGVMPFDAHSFPAHAAAAPRGGRANPRAIAYWLLTVAGLIWLMVALGGATRLTGSGLSIMEWAPLAGTLPPLSQAEWQRLYDLYRTIPQYQLQNAGFGMEGFQRIFWLEWAHRFWGRLIGLAYLVPLLWFWARGAIPRGLGPRLALLFVLGGLQGAIGWFMVASGFDADRTAVSPYRLVLHLSMAFILFGLILWTALGLLRPAPMEIVPQQGKIRRQVVAAFWLAALTMLAGGFVAGIRAGFSYNTFPLMDGQLVPAGYLDLEPVWRNLTANIAAVQFNHRLLATLTLLAAIGAAVAARRLPDGFARRAVWTMAAAIGAQYALGIVTLLHVVPVSLGTLHQALAVGVLAAGLCAWHALRKPPASAP</sequence>
<evidence type="ECO:0000256" key="2">
    <source>
        <dbReference type="ARBA" id="ARBA00004141"/>
    </source>
</evidence>
<dbReference type="EMBL" id="CP137852">
    <property type="protein sequence ID" value="WPB85914.1"/>
    <property type="molecule type" value="Genomic_DNA"/>
</dbReference>
<dbReference type="Pfam" id="PF02628">
    <property type="entry name" value="COX15-CtaA"/>
    <property type="match status" value="1"/>
</dbReference>
<comment type="similarity">
    <text evidence="12">Belongs to the COX15/CtaA family. Type 2 subfamily.</text>
</comment>
<feature type="transmembrane region" description="Helical" evidence="12">
    <location>
        <begin position="344"/>
        <end position="364"/>
    </location>
</feature>
<feature type="binding site" description="axial binding residue" evidence="12">
    <location>
        <position position="346"/>
    </location>
    <ligand>
        <name>heme</name>
        <dbReference type="ChEBI" id="CHEBI:30413"/>
    </ligand>
    <ligandPart>
        <name>Fe</name>
        <dbReference type="ChEBI" id="CHEBI:18248"/>
    </ligandPart>
</feature>
<gene>
    <name evidence="12" type="primary">ctaA</name>
    <name evidence="13" type="ORF">R9Z33_03335</name>
</gene>
<dbReference type="Proteomes" id="UP001305521">
    <property type="component" value="Chromosome"/>
</dbReference>
<feature type="transmembrane region" description="Helical" evidence="12">
    <location>
        <begin position="184"/>
        <end position="206"/>
    </location>
</feature>
<evidence type="ECO:0000256" key="6">
    <source>
        <dbReference type="ARBA" id="ARBA00023002"/>
    </source>
</evidence>
<keyword evidence="5 12" id="KW-1133">Transmembrane helix</keyword>
<comment type="function">
    <text evidence="12">Catalyzes the conversion of heme O to heme A by two successive hydroxylations of the methyl group at C8. The first hydroxylation forms heme I, the second hydroxylation results in an unstable dihydroxymethyl group, which spontaneously dehydrates, resulting in the formyl group of heme A.</text>
</comment>
<evidence type="ECO:0000256" key="9">
    <source>
        <dbReference type="ARBA" id="ARBA00023136"/>
    </source>
</evidence>
<keyword evidence="12" id="KW-1003">Cell membrane</keyword>
<feature type="transmembrane region" description="Helical" evidence="12">
    <location>
        <begin position="316"/>
        <end position="338"/>
    </location>
</feature>
<comment type="pathway">
    <text evidence="10 12">Porphyrin-containing compound metabolism; heme A biosynthesis; heme A from heme O: step 1/1.</text>
</comment>
<feature type="transmembrane region" description="Helical" evidence="12">
    <location>
        <begin position="35"/>
        <end position="56"/>
    </location>
</feature>
<comment type="subcellular location">
    <subcellularLocation>
        <location evidence="12">Cell membrane</location>
        <topology evidence="12">Multi-pass membrane protein</topology>
    </subcellularLocation>
    <subcellularLocation>
        <location evidence="2">Membrane</location>
        <topology evidence="2">Multi-pass membrane protein</topology>
    </subcellularLocation>
</comment>
<evidence type="ECO:0000256" key="1">
    <source>
        <dbReference type="ARBA" id="ARBA00001970"/>
    </source>
</evidence>
<evidence type="ECO:0000313" key="13">
    <source>
        <dbReference type="EMBL" id="WPB85914.1"/>
    </source>
</evidence>
<keyword evidence="8 12" id="KW-0350">Heme biosynthesis</keyword>
<keyword evidence="6 12" id="KW-0560">Oxidoreductase</keyword>
<evidence type="ECO:0000256" key="4">
    <source>
        <dbReference type="ARBA" id="ARBA00022723"/>
    </source>
</evidence>
<dbReference type="EC" id="1.17.99.9" evidence="12"/>
<dbReference type="PANTHER" id="PTHR23289:SF2">
    <property type="entry name" value="CYTOCHROME C OXIDASE ASSEMBLY PROTEIN COX15 HOMOLOG"/>
    <property type="match status" value="1"/>
</dbReference>
<feature type="transmembrane region" description="Helical" evidence="12">
    <location>
        <begin position="150"/>
        <end position="172"/>
    </location>
</feature>
<evidence type="ECO:0000256" key="8">
    <source>
        <dbReference type="ARBA" id="ARBA00023133"/>
    </source>
</evidence>
<evidence type="ECO:0000256" key="10">
    <source>
        <dbReference type="ARBA" id="ARBA00044501"/>
    </source>
</evidence>
<accession>A0ABZ0PJT6</accession>
<feature type="transmembrane region" description="Helical" evidence="12">
    <location>
        <begin position="120"/>
        <end position="138"/>
    </location>
</feature>
<dbReference type="InterPro" id="IPR023754">
    <property type="entry name" value="HemeA_Synthase_type2"/>
</dbReference>
<evidence type="ECO:0000313" key="14">
    <source>
        <dbReference type="Proteomes" id="UP001305521"/>
    </source>
</evidence>
<name>A0ABZ0PJT6_9PROT</name>
<evidence type="ECO:0000256" key="11">
    <source>
        <dbReference type="ARBA" id="ARBA00048044"/>
    </source>
</evidence>
<keyword evidence="7 12" id="KW-0408">Iron</keyword>
<keyword evidence="9 12" id="KW-0472">Membrane</keyword>
<evidence type="ECO:0000256" key="12">
    <source>
        <dbReference type="HAMAP-Rule" id="MF_01665"/>
    </source>
</evidence>
<protein>
    <recommendedName>
        <fullName evidence="12">Heme A synthase</fullName>
        <shortName evidence="12">HAS</shortName>
        <ecNumber evidence="12">1.17.99.9</ecNumber>
    </recommendedName>
    <alternativeName>
        <fullName evidence="12">Cytochrome aa3-controlling protein</fullName>
    </alternativeName>
</protein>
<feature type="binding site" description="axial binding residue" evidence="12">
    <location>
        <position position="286"/>
    </location>
    <ligand>
        <name>heme</name>
        <dbReference type="ChEBI" id="CHEBI:30413"/>
    </ligand>
    <ligandPart>
        <name>Fe</name>
        <dbReference type="ChEBI" id="CHEBI:18248"/>
    </ligandPart>
</feature>
<dbReference type="InterPro" id="IPR003780">
    <property type="entry name" value="COX15/CtaA_fam"/>
</dbReference>
<feature type="transmembrane region" description="Helical" evidence="12">
    <location>
        <begin position="284"/>
        <end position="304"/>
    </location>
</feature>
<comment type="cofactor">
    <cofactor evidence="1 12">
        <name>heme b</name>
        <dbReference type="ChEBI" id="CHEBI:60344"/>
    </cofactor>
</comment>
<keyword evidence="3 12" id="KW-0812">Transmembrane</keyword>
<keyword evidence="14" id="KW-1185">Reference proteome</keyword>
<evidence type="ECO:0000256" key="3">
    <source>
        <dbReference type="ARBA" id="ARBA00022692"/>
    </source>
</evidence>
<comment type="subunit">
    <text evidence="12">Interacts with CtaB.</text>
</comment>
<proteinExistence type="inferred from homology"/>
<dbReference type="PANTHER" id="PTHR23289">
    <property type="entry name" value="CYTOCHROME C OXIDASE ASSEMBLY PROTEIN COX15"/>
    <property type="match status" value="1"/>
</dbReference>
<dbReference type="HAMAP" id="MF_01665">
    <property type="entry name" value="HemeA_synth_type2"/>
    <property type="match status" value="1"/>
</dbReference>
<reference evidence="13 14" key="1">
    <citation type="submission" date="2023-11" db="EMBL/GenBank/DDBJ databases">
        <title>Arctic aerobic anoxygenic photoheterotroph Sediminicoccus rosea KRV36 adapts its photosynthesis to long days of polar summer.</title>
        <authorList>
            <person name="Tomasch J."/>
            <person name="Kopejtka K."/>
            <person name="Bily T."/>
            <person name="Gardiner A.T."/>
            <person name="Gardian Z."/>
            <person name="Shivaramu S."/>
            <person name="Koblizek M."/>
            <person name="Engelhardt F."/>
            <person name="Kaftan D."/>
        </authorList>
    </citation>
    <scope>NUCLEOTIDE SEQUENCE [LARGE SCALE GENOMIC DNA]</scope>
    <source>
        <strain evidence="13 14">R-30</strain>
    </source>
</reference>
<feature type="transmembrane region" description="Helical" evidence="12">
    <location>
        <begin position="227"/>
        <end position="248"/>
    </location>
</feature>